<dbReference type="InterPro" id="IPR058240">
    <property type="entry name" value="rSAM_sf"/>
</dbReference>
<organism evidence="7 8">
    <name type="scientific">Trichormus variabilis N2B</name>
    <dbReference type="NCBI Taxonomy" id="2681315"/>
    <lineage>
        <taxon>Bacteria</taxon>
        <taxon>Bacillati</taxon>
        <taxon>Cyanobacteriota</taxon>
        <taxon>Cyanophyceae</taxon>
        <taxon>Nostocales</taxon>
        <taxon>Nostocaceae</taxon>
        <taxon>Trichormus</taxon>
    </lineage>
</organism>
<dbReference type="GeneID" id="58723801"/>
<comment type="cofactor">
    <cofactor evidence="1">
        <name>[4Fe-4S] cluster</name>
        <dbReference type="ChEBI" id="CHEBI:49883"/>
    </cofactor>
</comment>
<dbReference type="SUPFAM" id="SSF102114">
    <property type="entry name" value="Radical SAM enzymes"/>
    <property type="match status" value="1"/>
</dbReference>
<dbReference type="RefSeq" id="WP_011317980.1">
    <property type="nucleotide sequence ID" value="NZ_JACKZP010000031.1"/>
</dbReference>
<dbReference type="SFLD" id="SFLDF00324">
    <property type="entry name" value="bacteriocin_maturation"/>
    <property type="match status" value="1"/>
</dbReference>
<evidence type="ECO:0000313" key="8">
    <source>
        <dbReference type="Proteomes" id="UP000570851"/>
    </source>
</evidence>
<keyword evidence="8" id="KW-1185">Reference proteome</keyword>
<keyword evidence="5" id="KW-0411">Iron-sulfur</keyword>
<sequence>MVDVCLVSMPYAAIERPSIALGILKSCLTQKGIQAIALYPNISFAEEIGLYKYAEISESSPHLLMGEWTFSGVAFPDFQPDHSEYLSILTAQRNSTKTQALWLVRNQAKAFIERVAQSILDLQPRIVSCSSMFQQHSASLALLRRIKELNQDVITLIGGANCEGSMGVTTHREFPWVDFVASGEGDDLFSKLCRKLLDKGRDVDVAELPYGVIGPAHRSMNILAQEAPRASIHDLDQVPTPDYDDYFQTLNISKLSPYITPGLPIETSRGCWWGQKNHCTFCGLNGAGLTYRSKSSNRVVEEFLQLSQRYDLRKFQVVDNILSMNHINTVLPIFAQLKEPYTIFYETKANLKRQQLQQLRDAGVRLIQPGIESMHDLALKLLNKGNSTVINIQLLKWAYEFGLIVLWNFLVGAPGESAEWYSELLQWLPWIVHLQPPSGVASIRYDRFSLYHNQPTNYGLELLPHKAYSYIYPISPEAMADLAYYFEDHSHQAGKKVLPEHQALAEWVNQWTEMFNSPNPPSLKIAEDNGEQIRIIDTRPCAINNEINLQGLAYQVYTACDRAVTETELLETLHTSYKLDVSWNEIQPVVDELQSYKILLQINGKMLSLAVTASTPYPRQYKDIESPSGYVDIIGFIRNNTKKLESPRPAWATLWM</sequence>
<evidence type="ECO:0000256" key="4">
    <source>
        <dbReference type="ARBA" id="ARBA00023004"/>
    </source>
</evidence>
<feature type="domain" description="B12-binding" evidence="6">
    <location>
        <begin position="65"/>
        <end position="203"/>
    </location>
</feature>
<dbReference type="InterPro" id="IPR013785">
    <property type="entry name" value="Aldolase_TIM"/>
</dbReference>
<dbReference type="PANTHER" id="PTHR43409">
    <property type="entry name" value="ANAEROBIC MAGNESIUM-PROTOPORPHYRIN IX MONOMETHYL ESTER CYCLASE-RELATED"/>
    <property type="match status" value="1"/>
</dbReference>
<dbReference type="SMART" id="SM00729">
    <property type="entry name" value="Elp3"/>
    <property type="match status" value="1"/>
</dbReference>
<keyword evidence="3" id="KW-0479">Metal-binding</keyword>
<evidence type="ECO:0000313" key="7">
    <source>
        <dbReference type="EMBL" id="MBC1302323.1"/>
    </source>
</evidence>
<evidence type="ECO:0000256" key="1">
    <source>
        <dbReference type="ARBA" id="ARBA00001966"/>
    </source>
</evidence>
<dbReference type="NCBIfam" id="TIGR03975">
    <property type="entry name" value="rSAM_ocin_1"/>
    <property type="match status" value="1"/>
</dbReference>
<dbReference type="Gene3D" id="3.40.50.280">
    <property type="entry name" value="Cobalamin-binding domain"/>
    <property type="match status" value="1"/>
</dbReference>
<dbReference type="InterPro" id="IPR006638">
    <property type="entry name" value="Elp3/MiaA/NifB-like_rSAM"/>
</dbReference>
<dbReference type="Gene3D" id="3.20.20.70">
    <property type="entry name" value="Aldolase class I"/>
    <property type="match status" value="1"/>
</dbReference>
<evidence type="ECO:0000256" key="3">
    <source>
        <dbReference type="ARBA" id="ARBA00022723"/>
    </source>
</evidence>
<gene>
    <name evidence="7" type="ORF">GNE12_10395</name>
</gene>
<evidence type="ECO:0000256" key="5">
    <source>
        <dbReference type="ARBA" id="ARBA00023014"/>
    </source>
</evidence>
<dbReference type="PROSITE" id="PS51332">
    <property type="entry name" value="B12_BINDING"/>
    <property type="match status" value="1"/>
</dbReference>
<protein>
    <submittedName>
        <fullName evidence="7">RiPP maturation radical SAM protein 1</fullName>
    </submittedName>
</protein>
<comment type="caution">
    <text evidence="7">The sequence shown here is derived from an EMBL/GenBank/DDBJ whole genome shotgun (WGS) entry which is preliminary data.</text>
</comment>
<dbReference type="SFLD" id="SFLDG01082">
    <property type="entry name" value="B12-binding_domain_containing"/>
    <property type="match status" value="1"/>
</dbReference>
<dbReference type="SFLD" id="SFLDS00029">
    <property type="entry name" value="Radical_SAM"/>
    <property type="match status" value="1"/>
</dbReference>
<dbReference type="PANTHER" id="PTHR43409:SF7">
    <property type="entry name" value="BLL1977 PROTEIN"/>
    <property type="match status" value="1"/>
</dbReference>
<dbReference type="InterPro" id="IPR023984">
    <property type="entry name" value="rSAM_ocin_1"/>
</dbReference>
<keyword evidence="4" id="KW-0408">Iron</keyword>
<dbReference type="EMBL" id="JACKZP010000031">
    <property type="protein sequence ID" value="MBC1302323.1"/>
    <property type="molecule type" value="Genomic_DNA"/>
</dbReference>
<dbReference type="Pfam" id="PF04055">
    <property type="entry name" value="Radical_SAM"/>
    <property type="match status" value="1"/>
</dbReference>
<evidence type="ECO:0000259" key="6">
    <source>
        <dbReference type="PROSITE" id="PS51332"/>
    </source>
</evidence>
<reference evidence="7 8" key="1">
    <citation type="submission" date="2019-11" db="EMBL/GenBank/DDBJ databases">
        <title>Comparison of genomes from free-living endosymbiotic cyanobacteria isolated from Azolla.</title>
        <authorList>
            <person name="Thiel T."/>
            <person name="Pratte B."/>
        </authorList>
    </citation>
    <scope>NUCLEOTIDE SEQUENCE [LARGE SCALE GENOMIC DNA]</scope>
    <source>
        <strain evidence="7 8">N2B</strain>
    </source>
</reference>
<dbReference type="InterPro" id="IPR051198">
    <property type="entry name" value="BchE-like"/>
</dbReference>
<name>A0ABR6S7F9_ANAVA</name>
<evidence type="ECO:0000256" key="2">
    <source>
        <dbReference type="ARBA" id="ARBA00022691"/>
    </source>
</evidence>
<dbReference type="InterPro" id="IPR007197">
    <property type="entry name" value="rSAM"/>
</dbReference>
<proteinExistence type="predicted"/>
<dbReference type="InterPro" id="IPR006158">
    <property type="entry name" value="Cobalamin-bd"/>
</dbReference>
<keyword evidence="2" id="KW-0949">S-adenosyl-L-methionine</keyword>
<accession>A0ABR6S7F9</accession>
<dbReference type="Proteomes" id="UP000570851">
    <property type="component" value="Unassembled WGS sequence"/>
</dbReference>